<comment type="similarity">
    <text evidence="1">Belongs to the bacterial solute-binding protein 8 family.</text>
</comment>
<dbReference type="AlphaFoldDB" id="A0AAE3DK84"/>
<dbReference type="PANTHER" id="PTHR30535:SF34">
    <property type="entry name" value="MOLYBDATE-BINDING PROTEIN MOLA"/>
    <property type="match status" value="1"/>
</dbReference>
<dbReference type="PROSITE" id="PS50983">
    <property type="entry name" value="FE_B12_PBP"/>
    <property type="match status" value="1"/>
</dbReference>
<reference evidence="4" key="1">
    <citation type="submission" date="2021-10" db="EMBL/GenBank/DDBJ databases">
        <title>Anaerobic single-cell dispensing facilitates the cultivation of human gut bacteria.</title>
        <authorList>
            <person name="Afrizal A."/>
        </authorList>
    </citation>
    <scope>NUCLEOTIDE SEQUENCE</scope>
    <source>
        <strain evidence="4">CLA-AA-H274</strain>
    </source>
</reference>
<gene>
    <name evidence="4" type="ORF">LKD32_02635</name>
</gene>
<evidence type="ECO:0000256" key="1">
    <source>
        <dbReference type="ARBA" id="ARBA00008814"/>
    </source>
</evidence>
<name>A0AAE3DK84_9FIRM</name>
<dbReference type="PANTHER" id="PTHR30535">
    <property type="entry name" value="VITAMIN B12-BINDING PROTEIN"/>
    <property type="match status" value="1"/>
</dbReference>
<dbReference type="SUPFAM" id="SSF53807">
    <property type="entry name" value="Helical backbone' metal receptor"/>
    <property type="match status" value="1"/>
</dbReference>
<organism evidence="4 5">
    <name type="scientific">Brotaphodocola catenula</name>
    <dbReference type="NCBI Taxonomy" id="2885361"/>
    <lineage>
        <taxon>Bacteria</taxon>
        <taxon>Bacillati</taxon>
        <taxon>Bacillota</taxon>
        <taxon>Clostridia</taxon>
        <taxon>Lachnospirales</taxon>
        <taxon>Lachnospiraceae</taxon>
        <taxon>Brotaphodocola</taxon>
    </lineage>
</organism>
<protein>
    <submittedName>
        <fullName evidence="4">ABC transporter substrate-binding protein</fullName>
    </submittedName>
</protein>
<sequence>MQKKLSIFLIVLTLTIGTEIALTGCAKNEDAGSKSAEQGVRSQEESTGVSQDWKTMTLQETMDLRYATQFSVEKYEGGYEKIVIGDADTYLVMPEQAEIPQNVPETVTVICRPLSNIYLSATSAMDLFRSLDAIDQVTLSGTQESGWYIEEAKQAMESGAMTYAGKYSAPDYELILSKSCDLAIESTMITHSPEVKEQLQKLGIPVLVERSSYEKSPLGRMEWIKLYGALLGKEEEAEACFEEKAKEVEQVVAEQASGKTATFFYISSNGYANVRKPGDYISEMIRMAGGIPLPQNIEDNGNALSTMNMQMEAFYAEAKDADYLIYNSTIDGELESLSELLAKSSLLSGFKAVKEGHVWCTGKNMFQESMGLGDMILDMHRLFTEEEPDPAKMTYLHPLK</sequence>
<dbReference type="EMBL" id="JAJEPU010000004">
    <property type="protein sequence ID" value="MCC2163788.1"/>
    <property type="molecule type" value="Genomic_DNA"/>
</dbReference>
<feature type="domain" description="Fe/B12 periplasmic-binding" evidence="3">
    <location>
        <begin position="116"/>
        <end position="390"/>
    </location>
</feature>
<evidence type="ECO:0000313" key="5">
    <source>
        <dbReference type="Proteomes" id="UP001198962"/>
    </source>
</evidence>
<dbReference type="Pfam" id="PF01497">
    <property type="entry name" value="Peripla_BP_2"/>
    <property type="match status" value="1"/>
</dbReference>
<dbReference type="InterPro" id="IPR050902">
    <property type="entry name" value="ABC_Transporter_SBP"/>
</dbReference>
<dbReference type="InterPro" id="IPR002491">
    <property type="entry name" value="ABC_transptr_periplasmic_BD"/>
</dbReference>
<evidence type="ECO:0000259" key="3">
    <source>
        <dbReference type="PROSITE" id="PS50983"/>
    </source>
</evidence>
<dbReference type="Proteomes" id="UP001198962">
    <property type="component" value="Unassembled WGS sequence"/>
</dbReference>
<evidence type="ECO:0000256" key="2">
    <source>
        <dbReference type="SAM" id="MobiDB-lite"/>
    </source>
</evidence>
<keyword evidence="5" id="KW-1185">Reference proteome</keyword>
<feature type="region of interest" description="Disordered" evidence="2">
    <location>
        <begin position="30"/>
        <end position="51"/>
    </location>
</feature>
<comment type="caution">
    <text evidence="4">The sequence shown here is derived from an EMBL/GenBank/DDBJ whole genome shotgun (WGS) entry which is preliminary data.</text>
</comment>
<accession>A0AAE3DK84</accession>
<proteinExistence type="inferred from homology"/>
<dbReference type="RefSeq" id="WP_308450571.1">
    <property type="nucleotide sequence ID" value="NZ_JAJEPU010000004.1"/>
</dbReference>
<dbReference type="Gene3D" id="3.40.50.1980">
    <property type="entry name" value="Nitrogenase molybdenum iron protein domain"/>
    <property type="match status" value="2"/>
</dbReference>
<evidence type="ECO:0000313" key="4">
    <source>
        <dbReference type="EMBL" id="MCC2163788.1"/>
    </source>
</evidence>